<feature type="region of interest" description="Disordered" evidence="1">
    <location>
        <begin position="32"/>
        <end position="53"/>
    </location>
</feature>
<sequence length="520" mass="58513">MNLSIITNKINVFGEQRKIVLSGINFESKNKKAANSTNPKFNGEKGNDGRAGNSSGNIALLTKEFYNESNLRIELNGGNGEDGEEGGNGCDGNDGYGVSESDINNLIISYKSLYWSGFNHFNSYSPSSNWTLTESDSKASDFVFRKYKDEHGRKMTYSYARDKGVIYSTYDLFFIIEGSNGCCGSAGGVNGVGGEGGYRGTSIIENPETGETFKLSVIRNAGAFGNDGKIGKSGKSGNNGNDLALIDRSQGKNSSKFYEGDSDHKLSWDYVYEAETKSRLNGYRRYIEKKSACFIKFGSGERTNTMERETEKATETTSYRTSHSKAVAKASILIDELITESTEIFGQENAFLDDACKDATEKFEDEDEAEETEEAEETVNEEVVILRQKENIQKLSKFITNNDKGKRTKFEPEEFVTHILKDFGRGTECGKVAQFMFDLFTIELNPEQMKAITLQILFQRYRFREAMQDSFKQILVAALQQRINDGKTFDEIKEFLKDFEWRCSKKIKTSKLPKMFERCR</sequence>
<accession>A0A914Y194</accession>
<keyword evidence="2" id="KW-1185">Reference proteome</keyword>
<organism evidence="2 3">
    <name type="scientific">Panagrolaimus superbus</name>
    <dbReference type="NCBI Taxonomy" id="310955"/>
    <lineage>
        <taxon>Eukaryota</taxon>
        <taxon>Metazoa</taxon>
        <taxon>Ecdysozoa</taxon>
        <taxon>Nematoda</taxon>
        <taxon>Chromadorea</taxon>
        <taxon>Rhabditida</taxon>
        <taxon>Tylenchina</taxon>
        <taxon>Panagrolaimomorpha</taxon>
        <taxon>Panagrolaimoidea</taxon>
        <taxon>Panagrolaimidae</taxon>
        <taxon>Panagrolaimus</taxon>
    </lineage>
</organism>
<proteinExistence type="predicted"/>
<dbReference type="AlphaFoldDB" id="A0A914Y194"/>
<evidence type="ECO:0000256" key="1">
    <source>
        <dbReference type="SAM" id="MobiDB-lite"/>
    </source>
</evidence>
<reference evidence="3" key="1">
    <citation type="submission" date="2022-11" db="UniProtKB">
        <authorList>
            <consortium name="WormBaseParasite"/>
        </authorList>
    </citation>
    <scope>IDENTIFICATION</scope>
</reference>
<dbReference type="WBParaSite" id="PSU_v2.g12555.t1">
    <property type="protein sequence ID" value="PSU_v2.g12555.t1"/>
    <property type="gene ID" value="PSU_v2.g12555"/>
</dbReference>
<evidence type="ECO:0000313" key="2">
    <source>
        <dbReference type="Proteomes" id="UP000887577"/>
    </source>
</evidence>
<dbReference type="Proteomes" id="UP000887577">
    <property type="component" value="Unplaced"/>
</dbReference>
<evidence type="ECO:0000313" key="3">
    <source>
        <dbReference type="WBParaSite" id="PSU_v2.g12555.t1"/>
    </source>
</evidence>
<protein>
    <submittedName>
        <fullName evidence="3">Uncharacterized protein</fullName>
    </submittedName>
</protein>
<name>A0A914Y194_9BILA</name>